<dbReference type="EMBL" id="VEPZ02000824">
    <property type="protein sequence ID" value="KAE8717410.1"/>
    <property type="molecule type" value="Genomic_DNA"/>
</dbReference>
<feature type="compositionally biased region" description="Basic and acidic residues" evidence="2">
    <location>
        <begin position="383"/>
        <end position="418"/>
    </location>
</feature>
<dbReference type="InterPro" id="IPR021503">
    <property type="entry name" value="DUF3110"/>
</dbReference>
<name>A0A6A3BK85_HIBSY</name>
<dbReference type="Pfam" id="PF11360">
    <property type="entry name" value="DUF3110"/>
    <property type="match status" value="1"/>
</dbReference>
<evidence type="ECO:0000256" key="1">
    <source>
        <dbReference type="SAM" id="Coils"/>
    </source>
</evidence>
<accession>A0A6A3BK85</accession>
<evidence type="ECO:0000256" key="2">
    <source>
        <dbReference type="SAM" id="MobiDB-lite"/>
    </source>
</evidence>
<feature type="region of interest" description="Disordered" evidence="2">
    <location>
        <begin position="383"/>
        <end position="419"/>
    </location>
</feature>
<dbReference type="Proteomes" id="UP000436088">
    <property type="component" value="Unassembled WGS sequence"/>
</dbReference>
<feature type="compositionally biased region" description="Polar residues" evidence="2">
    <location>
        <begin position="297"/>
        <end position="311"/>
    </location>
</feature>
<evidence type="ECO:0000313" key="4">
    <source>
        <dbReference type="Proteomes" id="UP000436088"/>
    </source>
</evidence>
<protein>
    <submittedName>
        <fullName evidence="3">ARM repeat superfamily protein</fullName>
    </submittedName>
</protein>
<comment type="caution">
    <text evidence="3">The sequence shown here is derived from an EMBL/GenBank/DDBJ whole genome shotgun (WGS) entry which is preliminary data.</text>
</comment>
<feature type="region of interest" description="Disordered" evidence="2">
    <location>
        <begin position="288"/>
        <end position="335"/>
    </location>
</feature>
<feature type="coiled-coil region" evidence="1">
    <location>
        <begin position="181"/>
        <end position="211"/>
    </location>
</feature>
<dbReference type="PANTHER" id="PTHR34962:SF3">
    <property type="entry name" value="ABC SUBFAMILY C PROTEIN"/>
    <property type="match status" value="1"/>
</dbReference>
<reference evidence="3" key="1">
    <citation type="submission" date="2019-09" db="EMBL/GenBank/DDBJ databases">
        <title>Draft genome information of white flower Hibiscus syriacus.</title>
        <authorList>
            <person name="Kim Y.-M."/>
        </authorList>
    </citation>
    <scope>NUCLEOTIDE SEQUENCE [LARGE SCALE GENOMIC DNA]</scope>
    <source>
        <strain evidence="3">YM2019G1</strain>
    </source>
</reference>
<keyword evidence="1" id="KW-0175">Coiled coil</keyword>
<evidence type="ECO:0000313" key="3">
    <source>
        <dbReference type="EMBL" id="KAE8717410.1"/>
    </source>
</evidence>
<dbReference type="PANTHER" id="PTHR34962">
    <property type="entry name" value="EMBRYO DEFECTIVE 1703-RELATED"/>
    <property type="match status" value="1"/>
</dbReference>
<sequence>MAGAVSLTLSSVPKLSLKPLLCSSLSTPFPSKHKRRKNYLRPKILTKPFPSSTSAIPITPLESSPVKKPLDVVVFEPPSEEIDEFEQFQVSESSGVTGENSGVFGKFSAHSVLKIGFGFVGIFVFQTLISVWMMGNRNSQDKDGNLNGFQRDSRSKNGKFLNNGKVGSSSSTNFYFDESELDEKVKEIRAMAREAREIEKKESKNDEEEGDMLDEALNSNSKMGIEKEIGARLNMLEKKLNSKKESFPGSFIGLLDKLKDGEDAKDVNKKLFVKKKFKFRGPEKISSNGGKGFSGLKNGSKSSYDNGTATRVSGIEEVDDGKTVVSQNSDPLPSDKEKIEEKLGLLHDDTSVGSEISEGRLSPEIMKSTKSRDLNTQNLKIFRKENQEAKTESDKHASLHTSERRDASNNKPRADKVEVNQSGIKTDPWWLKLPYVLVILMQRGDDPDGLGGLFTFQISSEDQEEGDTYCAVAFEDRGDANNFCYLLECFFEDLGDFSAEVVPMSVKELREVAKSHAKDVLVVKKGQLKLYAGQPFSEVEMALQSIANSE</sequence>
<proteinExistence type="predicted"/>
<feature type="region of interest" description="Disordered" evidence="2">
    <location>
        <begin position="140"/>
        <end position="165"/>
    </location>
</feature>
<keyword evidence="4" id="KW-1185">Reference proteome</keyword>
<gene>
    <name evidence="3" type="ORF">F3Y22_tig00110045pilonHSYRG00008</name>
</gene>
<dbReference type="OrthoDB" id="1894577at2759"/>
<organism evidence="3 4">
    <name type="scientific">Hibiscus syriacus</name>
    <name type="common">Rose of Sharon</name>
    <dbReference type="NCBI Taxonomy" id="106335"/>
    <lineage>
        <taxon>Eukaryota</taxon>
        <taxon>Viridiplantae</taxon>
        <taxon>Streptophyta</taxon>
        <taxon>Embryophyta</taxon>
        <taxon>Tracheophyta</taxon>
        <taxon>Spermatophyta</taxon>
        <taxon>Magnoliopsida</taxon>
        <taxon>eudicotyledons</taxon>
        <taxon>Gunneridae</taxon>
        <taxon>Pentapetalae</taxon>
        <taxon>rosids</taxon>
        <taxon>malvids</taxon>
        <taxon>Malvales</taxon>
        <taxon>Malvaceae</taxon>
        <taxon>Malvoideae</taxon>
        <taxon>Hibiscus</taxon>
    </lineage>
</organism>
<dbReference type="AlphaFoldDB" id="A0A6A3BK85"/>